<dbReference type="SUPFAM" id="SSF69737">
    <property type="entry name" value="Urease metallochaperone UreE, C-terminal domain"/>
    <property type="match status" value="1"/>
</dbReference>
<sequence length="210" mass="23083">MLRVVSVTRKPAVKADLIIDTVVLDHEARQQKSMSLFGENGTKAEFASDKAPNLKDGDALKLEDGKLLLVKAANENLLKVTAENPLRLVRLAWQLGSQHALVEATADALFVERSAALEELVRGQGCSSEAVERPFNPEQAAHSHDCCHHDHDHGHHHHHHDHGEGCGCGGHGHDHSHHAEHKHDHHDHGECGCGGHGKHDHHHGHDHKHD</sequence>
<accession>A0ABV0BHJ7</accession>
<dbReference type="InterPro" id="IPR036118">
    <property type="entry name" value="UreE_N_sf"/>
</dbReference>
<dbReference type="HAMAP" id="MF_00822">
    <property type="entry name" value="UreE"/>
    <property type="match status" value="1"/>
</dbReference>
<comment type="similarity">
    <text evidence="5">Belongs to the UreE family.</text>
</comment>
<dbReference type="SUPFAM" id="SSF69287">
    <property type="entry name" value="Urease metallochaperone UreE, N-terminal domain"/>
    <property type="match status" value="1"/>
</dbReference>
<evidence type="ECO:0000256" key="2">
    <source>
        <dbReference type="ARBA" id="ARBA00022490"/>
    </source>
</evidence>
<keyword evidence="3 5" id="KW-0533">Nickel</keyword>
<dbReference type="InterPro" id="IPR012406">
    <property type="entry name" value="UreE"/>
</dbReference>
<dbReference type="RefSeq" id="WP_346336457.1">
    <property type="nucleotide sequence ID" value="NZ_JBBYXI010000002.1"/>
</dbReference>
<comment type="function">
    <text evidence="5">Involved in urease metallocenter assembly. Binds nickel. Probably functions as a nickel donor during metallocenter assembly.</text>
</comment>
<reference evidence="7 8" key="1">
    <citation type="submission" date="2024-04" db="EMBL/GenBank/DDBJ databases">
        <title>A novel species isolated from cricket.</title>
        <authorList>
            <person name="Wang H.-C."/>
        </authorList>
    </citation>
    <scope>NUCLEOTIDE SEQUENCE [LARGE SCALE GENOMIC DNA]</scope>
    <source>
        <strain evidence="7 8">WL0021</strain>
    </source>
</reference>
<protein>
    <recommendedName>
        <fullName evidence="5">Urease accessory protein UreE</fullName>
    </recommendedName>
</protein>
<dbReference type="SMART" id="SM00988">
    <property type="entry name" value="UreE_N"/>
    <property type="match status" value="1"/>
</dbReference>
<evidence type="ECO:0000256" key="5">
    <source>
        <dbReference type="HAMAP-Rule" id="MF_00822"/>
    </source>
</evidence>
<comment type="caution">
    <text evidence="7">The sequence shown here is derived from an EMBL/GenBank/DDBJ whole genome shotgun (WGS) entry which is preliminary data.</text>
</comment>
<organism evidence="7 8">
    <name type="scientific">Hohaiivirga grylli</name>
    <dbReference type="NCBI Taxonomy" id="3133970"/>
    <lineage>
        <taxon>Bacteria</taxon>
        <taxon>Pseudomonadati</taxon>
        <taxon>Pseudomonadota</taxon>
        <taxon>Alphaproteobacteria</taxon>
        <taxon>Hyphomicrobiales</taxon>
        <taxon>Methylobacteriaceae</taxon>
        <taxon>Hohaiivirga</taxon>
    </lineage>
</organism>
<dbReference type="Pfam" id="PF05194">
    <property type="entry name" value="UreE_C"/>
    <property type="match status" value="1"/>
</dbReference>
<keyword evidence="2 5" id="KW-0963">Cytoplasm</keyword>
<keyword evidence="8" id="KW-1185">Reference proteome</keyword>
<proteinExistence type="inferred from homology"/>
<evidence type="ECO:0000313" key="8">
    <source>
        <dbReference type="Proteomes" id="UP001418637"/>
    </source>
</evidence>
<dbReference type="InterPro" id="IPR004029">
    <property type="entry name" value="UreE_N"/>
</dbReference>
<gene>
    <name evidence="5" type="primary">ureE</name>
    <name evidence="7" type="ORF">WJT86_05130</name>
</gene>
<evidence type="ECO:0000256" key="4">
    <source>
        <dbReference type="ARBA" id="ARBA00023186"/>
    </source>
</evidence>
<feature type="domain" description="UreE urease accessory N-terminal" evidence="6">
    <location>
        <begin position="3"/>
        <end position="68"/>
    </location>
</feature>
<name>A0ABV0BHJ7_9HYPH</name>
<comment type="subcellular location">
    <subcellularLocation>
        <location evidence="1 5">Cytoplasm</location>
    </subcellularLocation>
</comment>
<evidence type="ECO:0000256" key="1">
    <source>
        <dbReference type="ARBA" id="ARBA00004496"/>
    </source>
</evidence>
<dbReference type="Pfam" id="PF02814">
    <property type="entry name" value="UreE_N"/>
    <property type="match status" value="1"/>
</dbReference>
<evidence type="ECO:0000313" key="7">
    <source>
        <dbReference type="EMBL" id="MEN3930447.1"/>
    </source>
</evidence>
<evidence type="ECO:0000259" key="6">
    <source>
        <dbReference type="SMART" id="SM00988"/>
    </source>
</evidence>
<dbReference type="Proteomes" id="UP001418637">
    <property type="component" value="Unassembled WGS sequence"/>
</dbReference>
<evidence type="ECO:0000256" key="3">
    <source>
        <dbReference type="ARBA" id="ARBA00022596"/>
    </source>
</evidence>
<dbReference type="InterPro" id="IPR007864">
    <property type="entry name" value="UreE_C_dom"/>
</dbReference>
<dbReference type="Gene3D" id="3.30.70.790">
    <property type="entry name" value="UreE, C-terminal domain"/>
    <property type="match status" value="1"/>
</dbReference>
<dbReference type="Gene3D" id="2.60.260.20">
    <property type="entry name" value="Urease metallochaperone UreE, N-terminal domain"/>
    <property type="match status" value="1"/>
</dbReference>
<keyword evidence="4 5" id="KW-0143">Chaperone</keyword>
<dbReference type="EMBL" id="JBBYXI010000002">
    <property type="protein sequence ID" value="MEN3930447.1"/>
    <property type="molecule type" value="Genomic_DNA"/>
</dbReference>